<name>A0A4P9Y873_9FUNG</name>
<dbReference type="PANTHER" id="PTHR12888">
    <property type="entry name" value="PEROXISOME ASSEMBLY PROTEIN 12 PEROXIN-12"/>
    <property type="match status" value="1"/>
</dbReference>
<dbReference type="InterPro" id="IPR013083">
    <property type="entry name" value="Znf_RING/FYVE/PHD"/>
</dbReference>
<evidence type="ECO:0000256" key="15">
    <source>
        <dbReference type="ARBA" id="ARBA00034505"/>
    </source>
</evidence>
<dbReference type="InterPro" id="IPR017375">
    <property type="entry name" value="PEX12"/>
</dbReference>
<keyword evidence="7" id="KW-0479">Metal-binding</keyword>
<evidence type="ECO:0000256" key="17">
    <source>
        <dbReference type="PROSITE-ProRule" id="PRU00175"/>
    </source>
</evidence>
<dbReference type="GO" id="GO:1990429">
    <property type="term" value="C:peroxisomal importomer complex"/>
    <property type="evidence" value="ECO:0007669"/>
    <property type="project" value="TreeGrafter"/>
</dbReference>
<keyword evidence="9" id="KW-0862">Zinc</keyword>
<dbReference type="GO" id="GO:0008270">
    <property type="term" value="F:zinc ion binding"/>
    <property type="evidence" value="ECO:0007669"/>
    <property type="project" value="UniProtKB-KW"/>
</dbReference>
<evidence type="ECO:0000256" key="7">
    <source>
        <dbReference type="ARBA" id="ARBA00022723"/>
    </source>
</evidence>
<dbReference type="CDD" id="cd16451">
    <property type="entry name" value="mRING_PEX12"/>
    <property type="match status" value="1"/>
</dbReference>
<dbReference type="PIRSF" id="PIRSF038074">
    <property type="entry name" value="Peroxisome_assembly_p12"/>
    <property type="match status" value="1"/>
</dbReference>
<organism evidence="20 21">
    <name type="scientific">Piptocephalis cylindrospora</name>
    <dbReference type="NCBI Taxonomy" id="1907219"/>
    <lineage>
        <taxon>Eukaryota</taxon>
        <taxon>Fungi</taxon>
        <taxon>Fungi incertae sedis</taxon>
        <taxon>Zoopagomycota</taxon>
        <taxon>Zoopagomycotina</taxon>
        <taxon>Zoopagomycetes</taxon>
        <taxon>Zoopagales</taxon>
        <taxon>Piptocephalidaceae</taxon>
        <taxon>Piptocephalis</taxon>
    </lineage>
</organism>
<feature type="transmembrane region" description="Helical" evidence="18">
    <location>
        <begin position="235"/>
        <end position="260"/>
    </location>
</feature>
<evidence type="ECO:0000256" key="2">
    <source>
        <dbReference type="ARBA" id="ARBA00004906"/>
    </source>
</evidence>
<evidence type="ECO:0000256" key="1">
    <source>
        <dbReference type="ARBA" id="ARBA00004585"/>
    </source>
</evidence>
<feature type="domain" description="RING-type" evidence="19">
    <location>
        <begin position="308"/>
        <end position="346"/>
    </location>
</feature>
<dbReference type="GO" id="GO:0004842">
    <property type="term" value="F:ubiquitin-protein transferase activity"/>
    <property type="evidence" value="ECO:0007669"/>
    <property type="project" value="TreeGrafter"/>
</dbReference>
<comment type="function">
    <text evidence="16">Component of a retrotranslocation channel required for peroxisome organization by mediating export of the PEX5 receptor from peroxisomes to the cytosol, thereby promoting PEX5 recycling.</text>
</comment>
<evidence type="ECO:0000259" key="19">
    <source>
        <dbReference type="PROSITE" id="PS50089"/>
    </source>
</evidence>
<dbReference type="GO" id="GO:0005778">
    <property type="term" value="C:peroxisomal membrane"/>
    <property type="evidence" value="ECO:0007669"/>
    <property type="project" value="UniProtKB-SubCell"/>
</dbReference>
<accession>A0A4P9Y873</accession>
<dbReference type="PROSITE" id="PS50089">
    <property type="entry name" value="ZF_RING_2"/>
    <property type="match status" value="1"/>
</dbReference>
<comment type="similarity">
    <text evidence="3 16">Belongs to the pex2/pex10/pex12 family.</text>
</comment>
<evidence type="ECO:0000256" key="10">
    <source>
        <dbReference type="ARBA" id="ARBA00022927"/>
    </source>
</evidence>
<sequence>MGGEAKLAQRPSIFEIVAQEEMRGMVRRALRYILVKYATRYPRYLLRAAQHFDETYGLLLLLLERHHLREWGASFSENFYGLRRSRPAPDGTVRNLESKDIRRSLLFLILVPYLTHRLDEAYEDEASRSTLGLPAGSETSRANEPTWRRQCRRLLRATWPTIHLIIHGSVPVYTLAYAFQLTDFPSLWYHLTGQYLRRAGAEDLQADETRIKERALARTLALSRLPFLPRTLKRIGYLLQGAMGFLRVALPMGVFFLRFLEWWYASDYSRALSTRPIPPPPSPLLPASSSDEDTEGLHVPLPEDPKTCPLCQKPRVNPAALPSGYVFCYPCIWKWVEDRATCPITQTPTQPEAIRKLYLSSSAN</sequence>
<evidence type="ECO:0000256" key="13">
    <source>
        <dbReference type="ARBA" id="ARBA00023140"/>
    </source>
</evidence>
<dbReference type="Pfam" id="PF00097">
    <property type="entry name" value="zf-C3HC4"/>
    <property type="match status" value="1"/>
</dbReference>
<dbReference type="InterPro" id="IPR001841">
    <property type="entry name" value="Znf_RING"/>
</dbReference>
<dbReference type="Proteomes" id="UP000267251">
    <property type="component" value="Unassembled WGS sequence"/>
</dbReference>
<evidence type="ECO:0000256" key="11">
    <source>
        <dbReference type="ARBA" id="ARBA00022989"/>
    </source>
</evidence>
<dbReference type="SMART" id="SM00184">
    <property type="entry name" value="RING"/>
    <property type="match status" value="1"/>
</dbReference>
<dbReference type="Pfam" id="PF04757">
    <property type="entry name" value="Pex2_Pex12"/>
    <property type="match status" value="1"/>
</dbReference>
<dbReference type="AlphaFoldDB" id="A0A4P9Y873"/>
<comment type="subunit">
    <text evidence="15">Component of the PEX2-PEX10-PEX12 retrotranslocation channel, composed of PEX2, PEX10 and PEX12.</text>
</comment>
<evidence type="ECO:0000313" key="20">
    <source>
        <dbReference type="EMBL" id="RKP15308.1"/>
    </source>
</evidence>
<proteinExistence type="inferred from homology"/>
<keyword evidence="6 18" id="KW-0812">Transmembrane</keyword>
<keyword evidence="5" id="KW-0813">Transport</keyword>
<evidence type="ECO:0000256" key="6">
    <source>
        <dbReference type="ARBA" id="ARBA00022692"/>
    </source>
</evidence>
<dbReference type="InterPro" id="IPR006845">
    <property type="entry name" value="Pex_N"/>
</dbReference>
<dbReference type="InterPro" id="IPR018957">
    <property type="entry name" value="Znf_C3HC4_RING-type"/>
</dbReference>
<dbReference type="EMBL" id="KZ987741">
    <property type="protein sequence ID" value="RKP15308.1"/>
    <property type="molecule type" value="Genomic_DNA"/>
</dbReference>
<keyword evidence="13 16" id="KW-0576">Peroxisome</keyword>
<dbReference type="GO" id="GO:0016562">
    <property type="term" value="P:protein import into peroxisome matrix, receptor recycling"/>
    <property type="evidence" value="ECO:0007669"/>
    <property type="project" value="UniProtKB-ARBA"/>
</dbReference>
<dbReference type="Gene3D" id="3.30.40.10">
    <property type="entry name" value="Zinc/RING finger domain, C3HC4 (zinc finger)"/>
    <property type="match status" value="1"/>
</dbReference>
<keyword evidence="10" id="KW-0653">Protein transport</keyword>
<gene>
    <name evidence="20" type="ORF">BJ684DRAFT_7199</name>
</gene>
<evidence type="ECO:0000256" key="3">
    <source>
        <dbReference type="ARBA" id="ARBA00008704"/>
    </source>
</evidence>
<comment type="pathway">
    <text evidence="2">Protein modification; protein ubiquitination.</text>
</comment>
<evidence type="ECO:0000256" key="14">
    <source>
        <dbReference type="ARBA" id="ARBA00029692"/>
    </source>
</evidence>
<evidence type="ECO:0000256" key="16">
    <source>
        <dbReference type="PIRNR" id="PIRNR038074"/>
    </source>
</evidence>
<keyword evidence="8 17" id="KW-0863">Zinc-finger</keyword>
<dbReference type="SUPFAM" id="SSF57850">
    <property type="entry name" value="RING/U-box"/>
    <property type="match status" value="1"/>
</dbReference>
<evidence type="ECO:0000256" key="4">
    <source>
        <dbReference type="ARBA" id="ARBA00018980"/>
    </source>
</evidence>
<evidence type="ECO:0000256" key="12">
    <source>
        <dbReference type="ARBA" id="ARBA00023136"/>
    </source>
</evidence>
<dbReference type="PANTHER" id="PTHR12888:SF0">
    <property type="entry name" value="PEROXISOME ASSEMBLY PROTEIN 12"/>
    <property type="match status" value="1"/>
</dbReference>
<evidence type="ECO:0000256" key="8">
    <source>
        <dbReference type="ARBA" id="ARBA00022771"/>
    </source>
</evidence>
<evidence type="ECO:0000256" key="9">
    <source>
        <dbReference type="ARBA" id="ARBA00022833"/>
    </source>
</evidence>
<comment type="subcellular location">
    <subcellularLocation>
        <location evidence="1">Peroxisome membrane</location>
        <topology evidence="1">Multi-pass membrane protein</topology>
    </subcellularLocation>
</comment>
<keyword evidence="11 18" id="KW-1133">Transmembrane helix</keyword>
<dbReference type="OrthoDB" id="107372at2759"/>
<evidence type="ECO:0000256" key="18">
    <source>
        <dbReference type="SAM" id="Phobius"/>
    </source>
</evidence>
<reference evidence="21" key="1">
    <citation type="journal article" date="2018" name="Nat. Microbiol.">
        <title>Leveraging single-cell genomics to expand the fungal tree of life.</title>
        <authorList>
            <person name="Ahrendt S.R."/>
            <person name="Quandt C.A."/>
            <person name="Ciobanu D."/>
            <person name="Clum A."/>
            <person name="Salamov A."/>
            <person name="Andreopoulos B."/>
            <person name="Cheng J.F."/>
            <person name="Woyke T."/>
            <person name="Pelin A."/>
            <person name="Henrissat B."/>
            <person name="Reynolds N.K."/>
            <person name="Benny G.L."/>
            <person name="Smith M.E."/>
            <person name="James T.Y."/>
            <person name="Grigoriev I.V."/>
        </authorList>
    </citation>
    <scope>NUCLEOTIDE SEQUENCE [LARGE SCALE GENOMIC DNA]</scope>
</reference>
<dbReference type="GO" id="GO:0006513">
    <property type="term" value="P:protein monoubiquitination"/>
    <property type="evidence" value="ECO:0007669"/>
    <property type="project" value="TreeGrafter"/>
</dbReference>
<protein>
    <recommendedName>
        <fullName evidence="4 16">Peroxisome assembly protein 12</fullName>
    </recommendedName>
    <alternativeName>
        <fullName evidence="14 16">Peroxin-12</fullName>
    </alternativeName>
</protein>
<feature type="transmembrane region" description="Helical" evidence="18">
    <location>
        <begin position="157"/>
        <end position="179"/>
    </location>
</feature>
<evidence type="ECO:0000313" key="21">
    <source>
        <dbReference type="Proteomes" id="UP000267251"/>
    </source>
</evidence>
<keyword evidence="21" id="KW-1185">Reference proteome</keyword>
<keyword evidence="12 16" id="KW-0472">Membrane</keyword>
<evidence type="ECO:0000256" key="5">
    <source>
        <dbReference type="ARBA" id="ARBA00022448"/>
    </source>
</evidence>